<feature type="compositionally biased region" description="Basic and acidic residues" evidence="1">
    <location>
        <begin position="188"/>
        <end position="211"/>
    </location>
</feature>
<evidence type="ECO:0000313" key="3">
    <source>
        <dbReference type="EMBL" id="KAJ7378756.1"/>
    </source>
</evidence>
<dbReference type="InterPro" id="IPR056681">
    <property type="entry name" value="DUF7779"/>
</dbReference>
<keyword evidence="4" id="KW-1185">Reference proteome</keyword>
<comment type="caution">
    <text evidence="3">The sequence shown here is derived from an EMBL/GenBank/DDBJ whole genome shotgun (WGS) entry which is preliminary data.</text>
</comment>
<proteinExistence type="predicted"/>
<feature type="domain" description="DUF7779" evidence="2">
    <location>
        <begin position="2"/>
        <end position="76"/>
    </location>
</feature>
<evidence type="ECO:0000259" key="2">
    <source>
        <dbReference type="Pfam" id="PF25000"/>
    </source>
</evidence>
<accession>A0A9W9ZC41</accession>
<evidence type="ECO:0000313" key="4">
    <source>
        <dbReference type="Proteomes" id="UP001163046"/>
    </source>
</evidence>
<dbReference type="Proteomes" id="UP001163046">
    <property type="component" value="Unassembled WGS sequence"/>
</dbReference>
<dbReference type="OrthoDB" id="6063461at2759"/>
<reference evidence="3" key="1">
    <citation type="submission" date="2023-01" db="EMBL/GenBank/DDBJ databases">
        <title>Genome assembly of the deep-sea coral Lophelia pertusa.</title>
        <authorList>
            <person name="Herrera S."/>
            <person name="Cordes E."/>
        </authorList>
    </citation>
    <scope>NUCLEOTIDE SEQUENCE</scope>
    <source>
        <strain evidence="3">USNM1676648</strain>
        <tissue evidence="3">Polyp</tissue>
    </source>
</reference>
<dbReference type="EMBL" id="MU826363">
    <property type="protein sequence ID" value="KAJ7378756.1"/>
    <property type="molecule type" value="Genomic_DNA"/>
</dbReference>
<evidence type="ECO:0000256" key="1">
    <source>
        <dbReference type="SAM" id="MobiDB-lite"/>
    </source>
</evidence>
<protein>
    <recommendedName>
        <fullName evidence="2">DUF7779 domain-containing protein</fullName>
    </recommendedName>
</protein>
<name>A0A9W9ZC41_9CNID</name>
<dbReference type="AlphaFoldDB" id="A0A9W9ZC41"/>
<gene>
    <name evidence="3" type="ORF">OS493_021342</name>
</gene>
<feature type="region of interest" description="Disordered" evidence="1">
    <location>
        <begin position="175"/>
        <end position="211"/>
    </location>
</feature>
<sequence length="211" mass="24332">MQVSAFLGPDDIPYEVINEGLNKVNDTEAVSDDLWYQAEIVGLLTKFSLFQRYGTNSFSVHRLVQEVIRSEMKKEQTELRVLSCAVRVLHHALANTRSPAEMEPFVFLMKQRYFFSVSQEKVKAQAMQEMKLEFLVHLEKSTSGEDSTLPPYFIDVPLTDRDYKLISCCMRQPRPEDEAAMAEADSSQNEREEEANQLREKGNHEVKSNKF</sequence>
<organism evidence="3 4">
    <name type="scientific">Desmophyllum pertusum</name>
    <dbReference type="NCBI Taxonomy" id="174260"/>
    <lineage>
        <taxon>Eukaryota</taxon>
        <taxon>Metazoa</taxon>
        <taxon>Cnidaria</taxon>
        <taxon>Anthozoa</taxon>
        <taxon>Hexacorallia</taxon>
        <taxon>Scleractinia</taxon>
        <taxon>Caryophylliina</taxon>
        <taxon>Caryophylliidae</taxon>
        <taxon>Desmophyllum</taxon>
    </lineage>
</organism>
<dbReference type="Pfam" id="PF25000">
    <property type="entry name" value="DUF7779"/>
    <property type="match status" value="1"/>
</dbReference>